<reference evidence="1 2" key="1">
    <citation type="journal article" date="2020" name="ISME J.">
        <title>Comparative genomics reveals insights into cyanobacterial evolution and habitat adaptation.</title>
        <authorList>
            <person name="Chen M.Y."/>
            <person name="Teng W.K."/>
            <person name="Zhao L."/>
            <person name="Hu C.X."/>
            <person name="Zhou Y.K."/>
            <person name="Han B.P."/>
            <person name="Song L.R."/>
            <person name="Shu W.S."/>
        </authorList>
    </citation>
    <scope>NUCLEOTIDE SEQUENCE [LARGE SCALE GENOMIC DNA]</scope>
    <source>
        <strain evidence="1 2">FACHB-252</strain>
    </source>
</reference>
<dbReference type="RefSeq" id="WP_190952521.1">
    <property type="nucleotide sequence ID" value="NZ_JACJTC010000038.1"/>
</dbReference>
<dbReference type="EMBL" id="JACJTC010000038">
    <property type="protein sequence ID" value="MBD2616047.1"/>
    <property type="molecule type" value="Genomic_DNA"/>
</dbReference>
<proteinExistence type="predicted"/>
<organism evidence="1 2">
    <name type="scientific">Nostoc punctiforme FACHB-252</name>
    <dbReference type="NCBI Taxonomy" id="1357509"/>
    <lineage>
        <taxon>Bacteria</taxon>
        <taxon>Bacillati</taxon>
        <taxon>Cyanobacteriota</taxon>
        <taxon>Cyanophyceae</taxon>
        <taxon>Nostocales</taxon>
        <taxon>Nostocaceae</taxon>
        <taxon>Nostoc</taxon>
    </lineage>
</organism>
<evidence type="ECO:0000313" key="2">
    <source>
        <dbReference type="Proteomes" id="UP000606396"/>
    </source>
</evidence>
<sequence>MNNVLIPLEFELAAIQIAQNHFPWLRFQLSPIQEEGIVYNRSSDAIYFEAYFQNSLIDYDPLHKNNYYPSFNFYLLPGKRLIQLSGWWRNHVLTFIYAPGDPEPYNKHWQNEKNLAISCPYPDGDKFEQMATALFPLVQEYLVGYER</sequence>
<gene>
    <name evidence="1" type="ORF">H6G94_33205</name>
</gene>
<accession>A0ABR8HLN3</accession>
<keyword evidence="2" id="KW-1185">Reference proteome</keyword>
<name>A0ABR8HLN3_NOSPU</name>
<dbReference type="Proteomes" id="UP000606396">
    <property type="component" value="Unassembled WGS sequence"/>
</dbReference>
<comment type="caution">
    <text evidence="1">The sequence shown here is derived from an EMBL/GenBank/DDBJ whole genome shotgun (WGS) entry which is preliminary data.</text>
</comment>
<evidence type="ECO:0000313" key="1">
    <source>
        <dbReference type="EMBL" id="MBD2616047.1"/>
    </source>
</evidence>
<protein>
    <submittedName>
        <fullName evidence="1">Uncharacterized protein</fullName>
    </submittedName>
</protein>